<dbReference type="GO" id="GO:0005085">
    <property type="term" value="F:guanyl-nucleotide exchange factor activity"/>
    <property type="evidence" value="ECO:0007669"/>
    <property type="project" value="InterPro"/>
</dbReference>
<proteinExistence type="inferred from homology"/>
<evidence type="ECO:0000256" key="14">
    <source>
        <dbReference type="ARBA" id="ARBA00023242"/>
    </source>
</evidence>
<feature type="region of interest" description="Disordered" evidence="25">
    <location>
        <begin position="274"/>
        <end position="306"/>
    </location>
</feature>
<organism evidence="28 29">
    <name type="scientific">Venturia effusa</name>
    <dbReference type="NCBI Taxonomy" id="50376"/>
    <lineage>
        <taxon>Eukaryota</taxon>
        <taxon>Fungi</taxon>
        <taxon>Dikarya</taxon>
        <taxon>Ascomycota</taxon>
        <taxon>Pezizomycotina</taxon>
        <taxon>Dothideomycetes</taxon>
        <taxon>Pleosporomycetidae</taxon>
        <taxon>Venturiales</taxon>
        <taxon>Venturiaceae</taxon>
        <taxon>Venturia</taxon>
    </lineage>
</organism>
<dbReference type="InterPro" id="IPR029044">
    <property type="entry name" value="Nucleotide-diphossugar_trans"/>
</dbReference>
<comment type="subunit">
    <text evidence="4">Homotrimer.</text>
</comment>
<dbReference type="GO" id="GO:0003700">
    <property type="term" value="F:DNA-binding transcription factor activity"/>
    <property type="evidence" value="ECO:0007669"/>
    <property type="project" value="InterPro"/>
</dbReference>
<dbReference type="InterPro" id="IPR005835">
    <property type="entry name" value="NTP_transferase_dom"/>
</dbReference>
<evidence type="ECO:0000256" key="3">
    <source>
        <dbReference type="ARBA" id="ARBA00007878"/>
    </source>
</evidence>
<evidence type="ECO:0000256" key="20">
    <source>
        <dbReference type="ARBA" id="ARBA00057149"/>
    </source>
</evidence>
<evidence type="ECO:0000256" key="11">
    <source>
        <dbReference type="ARBA" id="ARBA00023054"/>
    </source>
</evidence>
<feature type="domain" description="W2" evidence="27">
    <location>
        <begin position="1147"/>
        <end position="1313"/>
    </location>
</feature>
<feature type="compositionally biased region" description="Polar residues" evidence="25">
    <location>
        <begin position="570"/>
        <end position="590"/>
    </location>
</feature>
<keyword evidence="7" id="KW-0396">Initiation factor</keyword>
<dbReference type="CDD" id="cd11558">
    <property type="entry name" value="W2_eIF2B_epsilon"/>
    <property type="match status" value="1"/>
</dbReference>
<evidence type="ECO:0000256" key="13">
    <source>
        <dbReference type="ARBA" id="ARBA00023163"/>
    </source>
</evidence>
<evidence type="ECO:0000256" key="15">
    <source>
        <dbReference type="ARBA" id="ARBA00030179"/>
    </source>
</evidence>
<evidence type="ECO:0000256" key="9">
    <source>
        <dbReference type="ARBA" id="ARBA00023012"/>
    </source>
</evidence>
<dbReference type="InterPro" id="IPR035543">
    <property type="entry name" value="eIF-2B_epsilon_N"/>
</dbReference>
<keyword evidence="9" id="KW-0902">Two-component regulatory system</keyword>
<evidence type="ECO:0000256" key="16">
    <source>
        <dbReference type="ARBA" id="ARBA00031190"/>
    </source>
</evidence>
<keyword evidence="8 23" id="KW-0597">Phosphoprotein</keyword>
<protein>
    <recommendedName>
        <fullName evidence="5">Mannose-1-phosphate guanyltransferase</fullName>
    </recommendedName>
    <alternativeName>
        <fullName evidence="16">GDP-mannose pyrophosphorylase</fullName>
    </alternativeName>
    <alternativeName>
        <fullName evidence="15">GTP-mannose-1-phosphate guanylyltransferase</fullName>
    </alternativeName>
    <alternativeName>
        <fullName evidence="22">Transcription factor SKN7</fullName>
    </alternativeName>
    <alternativeName>
        <fullName evidence="17">Translation initiation factor eIF2B subunit epsilon</fullName>
    </alternativeName>
    <alternativeName>
        <fullName evidence="18">eIF2B GDP-GTP exchange factor subunit epsilon</fullName>
    </alternativeName>
</protein>
<evidence type="ECO:0000256" key="2">
    <source>
        <dbReference type="ARBA" id="ARBA00004514"/>
    </source>
</evidence>
<dbReference type="InterPro" id="IPR044123">
    <property type="entry name" value="W2_eIF2B_epsilon"/>
</dbReference>
<evidence type="ECO:0000313" key="28">
    <source>
        <dbReference type="EMBL" id="QDS78002.1"/>
    </source>
</evidence>
<dbReference type="SMART" id="SM00415">
    <property type="entry name" value="HSF"/>
    <property type="match status" value="1"/>
</dbReference>
<dbReference type="PROSITE" id="PS51363">
    <property type="entry name" value="W2"/>
    <property type="match status" value="1"/>
</dbReference>
<evidence type="ECO:0000256" key="18">
    <source>
        <dbReference type="ARBA" id="ARBA00044345"/>
    </source>
</evidence>
<evidence type="ECO:0000256" key="23">
    <source>
        <dbReference type="PROSITE-ProRule" id="PRU00169"/>
    </source>
</evidence>
<keyword evidence="13" id="KW-0804">Transcription</keyword>
<dbReference type="SUPFAM" id="SSF52172">
    <property type="entry name" value="CheY-like"/>
    <property type="match status" value="1"/>
</dbReference>
<evidence type="ECO:0000256" key="24">
    <source>
        <dbReference type="SAM" id="Coils"/>
    </source>
</evidence>
<dbReference type="InterPro" id="IPR036388">
    <property type="entry name" value="WH-like_DNA-bd_sf"/>
</dbReference>
<feature type="coiled-coil region" evidence="24">
    <location>
        <begin position="136"/>
        <end position="170"/>
    </location>
</feature>
<dbReference type="Gene3D" id="2.160.10.10">
    <property type="entry name" value="Hexapeptide repeat proteins"/>
    <property type="match status" value="1"/>
</dbReference>
<feature type="compositionally biased region" description="Polar residues" evidence="25">
    <location>
        <begin position="522"/>
        <end position="545"/>
    </location>
</feature>
<evidence type="ECO:0000256" key="17">
    <source>
        <dbReference type="ARBA" id="ARBA00044144"/>
    </source>
</evidence>
<dbReference type="OrthoDB" id="424572at2759"/>
<evidence type="ECO:0000256" key="25">
    <source>
        <dbReference type="SAM" id="MobiDB-lite"/>
    </source>
</evidence>
<dbReference type="CDD" id="cd04197">
    <property type="entry name" value="eIF-2B_epsilon_N"/>
    <property type="match status" value="1"/>
</dbReference>
<evidence type="ECO:0000256" key="7">
    <source>
        <dbReference type="ARBA" id="ARBA00022540"/>
    </source>
</evidence>
<dbReference type="Pfam" id="PF00447">
    <property type="entry name" value="HSF_DNA-bind"/>
    <property type="match status" value="1"/>
</dbReference>
<keyword evidence="12" id="KW-0238">DNA-binding</keyword>
<feature type="modified residue" description="4-aspartylphosphate" evidence="23">
    <location>
        <position position="416"/>
    </location>
</feature>
<feature type="region of interest" description="Disordered" evidence="25">
    <location>
        <begin position="1093"/>
        <end position="1128"/>
    </location>
</feature>
<evidence type="ECO:0000256" key="19">
    <source>
        <dbReference type="ARBA" id="ARBA00046432"/>
    </source>
</evidence>
<dbReference type="FunFam" id="3.40.50.2300:FF:000212">
    <property type="entry name" value="Stress response regulator/HFS transcription factor"/>
    <property type="match status" value="1"/>
</dbReference>
<evidence type="ECO:0000256" key="5">
    <source>
        <dbReference type="ARBA" id="ARBA00018601"/>
    </source>
</evidence>
<accession>A0A517LQT4</accession>
<dbReference type="PROSITE" id="PS00434">
    <property type="entry name" value="HSF_DOMAIN"/>
    <property type="match status" value="1"/>
</dbReference>
<keyword evidence="14" id="KW-0539">Nucleus</keyword>
<evidence type="ECO:0000256" key="22">
    <source>
        <dbReference type="ARBA" id="ARBA00070291"/>
    </source>
</evidence>
<evidence type="ECO:0000256" key="6">
    <source>
        <dbReference type="ARBA" id="ARBA00022490"/>
    </source>
</evidence>
<evidence type="ECO:0000313" key="29">
    <source>
        <dbReference type="Proteomes" id="UP000316270"/>
    </source>
</evidence>
<dbReference type="STRING" id="50376.A0A517LQT4"/>
<comment type="subcellular location">
    <subcellularLocation>
        <location evidence="2">Cytoplasm</location>
        <location evidence="2">Cytosol</location>
    </subcellularLocation>
    <subcellularLocation>
        <location evidence="1">Nucleus</location>
    </subcellularLocation>
</comment>
<gene>
    <name evidence="28" type="ORF">FKW77_002419</name>
</gene>
<comment type="subunit">
    <text evidence="19">Component of the translation initiation factor 2B (eIF2B) complex which is a heterodecamer of two sets of five different subunits: alpha, beta, gamma, delta and epsilon. Subunits alpha, beta and delta comprise a regulatory subcomplex and subunits epsilon and gamma comprise a catalytic subcomplex. Within the complex, the hexameric regulatory complex resides at the center, with the two heterodimeric catalytic subcomplexes bound on opposite sides.</text>
</comment>
<dbReference type="PANTHER" id="PTHR45887:SF1">
    <property type="entry name" value="TRANSLATION INITIATION FACTOR EIF-2B SUBUNIT EPSILON"/>
    <property type="match status" value="1"/>
</dbReference>
<dbReference type="PANTHER" id="PTHR45887">
    <property type="entry name" value="TRANSLATION INITIATION FACTOR EIF-2B SUBUNIT EPSILON"/>
    <property type="match status" value="1"/>
</dbReference>
<dbReference type="InterPro" id="IPR011006">
    <property type="entry name" value="CheY-like_superfamily"/>
</dbReference>
<reference evidence="28 29" key="1">
    <citation type="submission" date="2019-07" db="EMBL/GenBank/DDBJ databases">
        <title>Finished genome of Venturia effusa.</title>
        <authorList>
            <person name="Young C.A."/>
            <person name="Cox M.P."/>
            <person name="Ganley A.R.D."/>
            <person name="David W.J."/>
        </authorList>
    </citation>
    <scope>NUCLEOTIDE SEQUENCE [LARGE SCALE GENOMIC DNA]</scope>
    <source>
        <strain evidence="29">albino</strain>
    </source>
</reference>
<dbReference type="PRINTS" id="PR00056">
    <property type="entry name" value="HSFDOMAIN"/>
</dbReference>
<feature type="region of interest" description="Disordered" evidence="25">
    <location>
        <begin position="502"/>
        <end position="551"/>
    </location>
</feature>
<dbReference type="InterPro" id="IPR001789">
    <property type="entry name" value="Sig_transdc_resp-reg_receiver"/>
</dbReference>
<dbReference type="GO" id="GO:0003743">
    <property type="term" value="F:translation initiation factor activity"/>
    <property type="evidence" value="ECO:0007669"/>
    <property type="project" value="TreeGrafter"/>
</dbReference>
<comment type="similarity">
    <text evidence="3">Belongs to the eIF-2B gamma/epsilon subunits family.</text>
</comment>
<name>A0A517LQT4_9PEZI</name>
<comment type="similarity">
    <text evidence="21">Belongs to the SKN7 family.</text>
</comment>
<dbReference type="SUPFAM" id="SSF53448">
    <property type="entry name" value="Nucleotide-diphospho-sugar transferases"/>
    <property type="match status" value="1"/>
</dbReference>
<dbReference type="GO" id="GO:0005634">
    <property type="term" value="C:nucleus"/>
    <property type="evidence" value="ECO:0007669"/>
    <property type="project" value="UniProtKB-SubCell"/>
</dbReference>
<dbReference type="SMART" id="SM00448">
    <property type="entry name" value="REC"/>
    <property type="match status" value="1"/>
</dbReference>
<dbReference type="InterPro" id="IPR036390">
    <property type="entry name" value="WH_DNA-bd_sf"/>
</dbReference>
<feature type="compositionally biased region" description="Acidic residues" evidence="25">
    <location>
        <begin position="1101"/>
        <end position="1113"/>
    </location>
</feature>
<evidence type="ECO:0000256" key="1">
    <source>
        <dbReference type="ARBA" id="ARBA00004123"/>
    </source>
</evidence>
<feature type="compositionally biased region" description="Acidic residues" evidence="25">
    <location>
        <begin position="1308"/>
        <end position="1325"/>
    </location>
</feature>
<dbReference type="GO" id="GO:0000160">
    <property type="term" value="P:phosphorelay signal transduction system"/>
    <property type="evidence" value="ECO:0007669"/>
    <property type="project" value="UniProtKB-KW"/>
</dbReference>
<dbReference type="GO" id="GO:0043565">
    <property type="term" value="F:sequence-specific DNA binding"/>
    <property type="evidence" value="ECO:0007669"/>
    <property type="project" value="InterPro"/>
</dbReference>
<evidence type="ECO:0000256" key="4">
    <source>
        <dbReference type="ARBA" id="ARBA00011233"/>
    </source>
</evidence>
<evidence type="ECO:0000256" key="8">
    <source>
        <dbReference type="ARBA" id="ARBA00022553"/>
    </source>
</evidence>
<dbReference type="SUPFAM" id="SSF48371">
    <property type="entry name" value="ARM repeat"/>
    <property type="match status" value="1"/>
</dbReference>
<sequence length="1325" mass="148552">MELNSGGSSNSSDFVRKLYKMLENPQDESVVRWGDQGDSFVVLENEKFTKHILPKHFKHSNFASFVRQLNKYDFHKVRHNSEESGQSPYGAGAWEFKHPDFKVNNKDALDNIRRKAPAPRKANTAADDMMIPAQQMDMMNGQFVAMQQQLQQVQERYTELSIQNSMMLQELIGLQKTVVNHEHVMQSVMSFLQTVDKQRRDSRVLNLFGGANGQQDGQSEESHQQMPQSQDDTPASPLLHAAKLLSETNADAMLNPRNLEHMNEMSLRVNSTLTTPPPELLAHRNGGRPMSHSAPNSAASSGSAQRDNLDGLVYPVGVNNGIDPMFPEHIQNIPYTMPVKQDSADTTVAPQKKGTTMDPGWIRQPQILLVEDDPTCRRIGSKFLYAFNCAIDAALDGLEAVNKIQSGAKYDLVLMDIIMPNLDGVSACHLIRQFNHTPIIAMTSNIRSDDIEMYFRHGMNDVLPKPFTKEGLLHMLEKHLAHLKNPVHSGMDSLIPPHVQALSAGSTRPSLKDEESPVKSPVTGSNWDSPNQVPGVSPVASTSTTYEDHANMSQGHPAMYAVQNPMPLNSITQGYMPNSPATQMQIQQSHGQHRRQISDISGGDESRNSVKRQQMYPPMQQHPQQIQRQSSSHGSTANIIMAPKKKEGKNEEKQEEPPLQAVILSDTYETKFAPLTLDRPRVLLQLCGVPIIEYTLNFLASNRVEEVFLYLPASHVDQVDEYIQSSKWQTTSTKSTSPFSRLELIRTTSTSVGDCLRDLDARGIMKGDFLVVYGDLISTLDITPALQQHKARRLANKDRIFTTVLTKSARHNRAHGNYTPVFTINPQTSRLLQYDQLPHVASEHTMPLSADLLSDHQELEIMTGMTDTGIDICTVDVLALWQDSFDLQDPRRQFLKLALRDYELNNKTFYAHITDYGYSARVRDLTSYRSVANDLIARRAYPFVPEMNMLSTQEIKLFKNKNYREVGVILHRQATVEKNSVIGQGTSIGADSFVTGSTIGRNCLIGRGVRIEDTHIFDNTSIGDFSSIKGTIVADEVVVGRRCEISDSVLSWKCRISDGISLSKKKIALPQGDTQTSEVSEYFAIVGDKGKGVEYKSDRDEPNDEDLEVDSDLDSISTMNSEDSDADLDFDQRERNLSFISLDSEHAQESREFDKEASENILDALNRGVEPENMLLELNSFRSSTNSSLDQVRRAVASGLWAYLNTQSFGPKKLKEEIEKNQELVRRFTLKIDDQVDFLVLLQKDAAKSENPSLFKNLTFALVLEDLVDAEGLKAWWDSDRSADTEALKSVRQPTEDVVQAVLKQAEESDESDEDESDEEDEDSD</sequence>
<feature type="domain" description="Response regulatory" evidence="26">
    <location>
        <begin position="366"/>
        <end position="480"/>
    </location>
</feature>
<dbReference type="Proteomes" id="UP000316270">
    <property type="component" value="Chromosome 19"/>
</dbReference>
<dbReference type="InterPro" id="IPR051956">
    <property type="entry name" value="eIF2B_epsilon"/>
</dbReference>
<dbReference type="Gene3D" id="3.40.50.2300">
    <property type="match status" value="1"/>
</dbReference>
<keyword evidence="10" id="KW-0805">Transcription regulation</keyword>
<keyword evidence="6" id="KW-0963">Cytoplasm</keyword>
<dbReference type="Pfam" id="PF00483">
    <property type="entry name" value="NTP_transferase"/>
    <property type="match status" value="1"/>
</dbReference>
<comment type="function">
    <text evidence="20">Transcription factor that is part of a SLN1-YPD1-SKN7 two-component regulatory system, which controls gene expression in response to changes in the osmolarity of the extracellular environment. Under low osmotic conditions, phosphorylated and activated by the phosphorelay intermediate protein YPD1. Also activated in response to oxidative stress, independent on the two-component regulatory system. Regulates heat shock genes in response to oxidative stress and genes involved in cell wall integrity in response to osmotic changes.</text>
</comment>
<dbReference type="GO" id="GO:0031369">
    <property type="term" value="F:translation initiation factor binding"/>
    <property type="evidence" value="ECO:0007669"/>
    <property type="project" value="InterPro"/>
</dbReference>
<dbReference type="Pfam" id="PF00072">
    <property type="entry name" value="Response_reg"/>
    <property type="match status" value="1"/>
</dbReference>
<evidence type="ECO:0000256" key="21">
    <source>
        <dbReference type="ARBA" id="ARBA00061465"/>
    </source>
</evidence>
<dbReference type="Gene3D" id="1.10.10.10">
    <property type="entry name" value="Winged helix-like DNA-binding domain superfamily/Winged helix DNA-binding domain"/>
    <property type="match status" value="1"/>
</dbReference>
<keyword evidence="29" id="KW-1185">Reference proteome</keyword>
<keyword evidence="11 24" id="KW-0175">Coiled coil</keyword>
<dbReference type="GO" id="GO:0005829">
    <property type="term" value="C:cytosol"/>
    <property type="evidence" value="ECO:0007669"/>
    <property type="project" value="UniProtKB-SubCell"/>
</dbReference>
<feature type="compositionally biased region" description="Polar residues" evidence="25">
    <location>
        <begin position="224"/>
        <end position="233"/>
    </location>
</feature>
<feature type="region of interest" description="Disordered" evidence="25">
    <location>
        <begin position="208"/>
        <end position="235"/>
    </location>
</feature>
<dbReference type="InterPro" id="IPR016024">
    <property type="entry name" value="ARM-type_fold"/>
</dbReference>
<evidence type="ECO:0000259" key="27">
    <source>
        <dbReference type="PROSITE" id="PS51363"/>
    </source>
</evidence>
<dbReference type="InterPro" id="IPR056764">
    <property type="entry name" value="LbH_EIF2B3/5"/>
</dbReference>
<dbReference type="Pfam" id="PF25084">
    <property type="entry name" value="LbH_EIF2B"/>
    <property type="match status" value="1"/>
</dbReference>
<keyword evidence="7" id="KW-0648">Protein biosynthesis</keyword>
<feature type="compositionally biased region" description="Low complexity" evidence="25">
    <location>
        <begin position="291"/>
        <end position="304"/>
    </location>
</feature>
<evidence type="ECO:0000256" key="10">
    <source>
        <dbReference type="ARBA" id="ARBA00023015"/>
    </source>
</evidence>
<dbReference type="PROSITE" id="PS50110">
    <property type="entry name" value="RESPONSE_REGULATORY"/>
    <property type="match status" value="1"/>
</dbReference>
<dbReference type="FunFam" id="1.10.10.10:FF:000380">
    <property type="entry name" value="Transcription factor SKN7"/>
    <property type="match status" value="1"/>
</dbReference>
<dbReference type="Gene3D" id="1.25.40.180">
    <property type="match status" value="1"/>
</dbReference>
<dbReference type="InterPro" id="IPR000232">
    <property type="entry name" value="HSF_DNA-bd"/>
</dbReference>
<dbReference type="SUPFAM" id="SSF46785">
    <property type="entry name" value="Winged helix' DNA-binding domain"/>
    <property type="match status" value="1"/>
</dbReference>
<dbReference type="GO" id="GO:0005851">
    <property type="term" value="C:eukaryotic translation initiation factor 2B complex"/>
    <property type="evidence" value="ECO:0007669"/>
    <property type="project" value="TreeGrafter"/>
</dbReference>
<evidence type="ECO:0000259" key="26">
    <source>
        <dbReference type="PROSITE" id="PS50110"/>
    </source>
</evidence>
<dbReference type="EMBL" id="CP042203">
    <property type="protein sequence ID" value="QDS78002.1"/>
    <property type="molecule type" value="Genomic_DNA"/>
</dbReference>
<dbReference type="CDD" id="cd17546">
    <property type="entry name" value="REC_hyHK_CKI1_RcsC-like"/>
    <property type="match status" value="1"/>
</dbReference>
<evidence type="ECO:0000256" key="12">
    <source>
        <dbReference type="ARBA" id="ARBA00023125"/>
    </source>
</evidence>
<feature type="region of interest" description="Disordered" evidence="25">
    <location>
        <begin position="570"/>
        <end position="611"/>
    </location>
</feature>
<feature type="region of interest" description="Disordered" evidence="25">
    <location>
        <begin position="1303"/>
        <end position="1325"/>
    </location>
</feature>
<dbReference type="Gene3D" id="3.90.550.10">
    <property type="entry name" value="Spore Coat Polysaccharide Biosynthesis Protein SpsA, Chain A"/>
    <property type="match status" value="1"/>
</dbReference>
<dbReference type="InterPro" id="IPR003307">
    <property type="entry name" value="W2_domain"/>
</dbReference>